<keyword evidence="3" id="KW-1185">Reference proteome</keyword>
<sequence>MIGLWLLMLVGGGLVGGFVLPRCAESLPPGASIAAVIFTGLAGEFARRRKFKWYWLLSLLLIYAMLSWLTIAFAVAVGNMFASGLCRLF</sequence>
<evidence type="ECO:0000256" key="1">
    <source>
        <dbReference type="SAM" id="Phobius"/>
    </source>
</evidence>
<keyword evidence="1" id="KW-0472">Membrane</keyword>
<evidence type="ECO:0000313" key="3">
    <source>
        <dbReference type="Proteomes" id="UP000325797"/>
    </source>
</evidence>
<feature type="transmembrane region" description="Helical" evidence="1">
    <location>
        <begin position="53"/>
        <end position="82"/>
    </location>
</feature>
<keyword evidence="1" id="KW-0812">Transmembrane</keyword>
<name>A0A5J6MVE7_9PROT</name>
<organism evidence="2 3">
    <name type="scientific">Hypericibacter adhaerens</name>
    <dbReference type="NCBI Taxonomy" id="2602016"/>
    <lineage>
        <taxon>Bacteria</taxon>
        <taxon>Pseudomonadati</taxon>
        <taxon>Pseudomonadota</taxon>
        <taxon>Alphaproteobacteria</taxon>
        <taxon>Rhodospirillales</taxon>
        <taxon>Dongiaceae</taxon>
        <taxon>Hypericibacter</taxon>
    </lineage>
</organism>
<keyword evidence="1" id="KW-1133">Transmembrane helix</keyword>
<dbReference type="EMBL" id="CP042582">
    <property type="protein sequence ID" value="QEX20110.1"/>
    <property type="molecule type" value="Genomic_DNA"/>
</dbReference>
<dbReference type="Proteomes" id="UP000325797">
    <property type="component" value="Chromosome"/>
</dbReference>
<proteinExistence type="predicted"/>
<feature type="transmembrane region" description="Helical" evidence="1">
    <location>
        <begin position="27"/>
        <end position="46"/>
    </location>
</feature>
<dbReference type="KEGG" id="hadh:FRZ61_00240"/>
<dbReference type="AlphaFoldDB" id="A0A5J6MVE7"/>
<evidence type="ECO:0000313" key="2">
    <source>
        <dbReference type="EMBL" id="QEX20110.1"/>
    </source>
</evidence>
<accession>A0A5J6MVE7</accession>
<protein>
    <submittedName>
        <fullName evidence="2">Uncharacterized protein</fullName>
    </submittedName>
</protein>
<gene>
    <name evidence="2" type="ORF">FRZ61_00240</name>
</gene>
<reference evidence="2 3" key="1">
    <citation type="submission" date="2019-08" db="EMBL/GenBank/DDBJ databases">
        <title>Hyperibacter terrae gen. nov., sp. nov. and Hyperibacter viscosus sp. nov., two new members in the family Rhodospirillaceae isolated from the rhizosphere of Hypericum perforatum.</title>
        <authorList>
            <person name="Noviana Z."/>
        </authorList>
    </citation>
    <scope>NUCLEOTIDE SEQUENCE [LARGE SCALE GENOMIC DNA]</scope>
    <source>
        <strain evidence="2 3">R5959</strain>
    </source>
</reference>